<sequence length="191" mass="20876">MLALAGRLPMTIRSCPERRPRCIRPMKIWRQRLNAVPIQGGLCVQDLPGPARLLRAPAGMCYCATRRLPPPPSGYGRSVARSTLSKEKRVVYAADGPQATTGIMSSWPRPCSTPFDLPLARASTCSVGVLAPRRDLTIHLRSLPVRRNSVRQHLISRQPPSDSGPVQADCRSQLSQGRAVGALYMNEDVAS</sequence>
<organism evidence="1 2">
    <name type="scientific">Polyporus arcularius HHB13444</name>
    <dbReference type="NCBI Taxonomy" id="1314778"/>
    <lineage>
        <taxon>Eukaryota</taxon>
        <taxon>Fungi</taxon>
        <taxon>Dikarya</taxon>
        <taxon>Basidiomycota</taxon>
        <taxon>Agaricomycotina</taxon>
        <taxon>Agaricomycetes</taxon>
        <taxon>Polyporales</taxon>
        <taxon>Polyporaceae</taxon>
        <taxon>Polyporus</taxon>
    </lineage>
</organism>
<dbReference type="AlphaFoldDB" id="A0A5C3PFS5"/>
<proteinExistence type="predicted"/>
<gene>
    <name evidence="1" type="ORF">K466DRAFT_101736</name>
</gene>
<dbReference type="Proteomes" id="UP000308197">
    <property type="component" value="Unassembled WGS sequence"/>
</dbReference>
<evidence type="ECO:0000313" key="1">
    <source>
        <dbReference type="EMBL" id="TFK87709.1"/>
    </source>
</evidence>
<keyword evidence="2" id="KW-1185">Reference proteome</keyword>
<accession>A0A5C3PFS5</accession>
<evidence type="ECO:0000313" key="2">
    <source>
        <dbReference type="Proteomes" id="UP000308197"/>
    </source>
</evidence>
<protein>
    <submittedName>
        <fullName evidence="1">Uncharacterized protein</fullName>
    </submittedName>
</protein>
<reference evidence="1 2" key="1">
    <citation type="journal article" date="2019" name="Nat. Ecol. Evol.">
        <title>Megaphylogeny resolves global patterns of mushroom evolution.</title>
        <authorList>
            <person name="Varga T."/>
            <person name="Krizsan K."/>
            <person name="Foldi C."/>
            <person name="Dima B."/>
            <person name="Sanchez-Garcia M."/>
            <person name="Sanchez-Ramirez S."/>
            <person name="Szollosi G.J."/>
            <person name="Szarkandi J.G."/>
            <person name="Papp V."/>
            <person name="Albert L."/>
            <person name="Andreopoulos W."/>
            <person name="Angelini C."/>
            <person name="Antonin V."/>
            <person name="Barry K.W."/>
            <person name="Bougher N.L."/>
            <person name="Buchanan P."/>
            <person name="Buyck B."/>
            <person name="Bense V."/>
            <person name="Catcheside P."/>
            <person name="Chovatia M."/>
            <person name="Cooper J."/>
            <person name="Damon W."/>
            <person name="Desjardin D."/>
            <person name="Finy P."/>
            <person name="Geml J."/>
            <person name="Haridas S."/>
            <person name="Hughes K."/>
            <person name="Justo A."/>
            <person name="Karasinski D."/>
            <person name="Kautmanova I."/>
            <person name="Kiss B."/>
            <person name="Kocsube S."/>
            <person name="Kotiranta H."/>
            <person name="LaButti K.M."/>
            <person name="Lechner B.E."/>
            <person name="Liimatainen K."/>
            <person name="Lipzen A."/>
            <person name="Lukacs Z."/>
            <person name="Mihaltcheva S."/>
            <person name="Morgado L.N."/>
            <person name="Niskanen T."/>
            <person name="Noordeloos M.E."/>
            <person name="Ohm R.A."/>
            <person name="Ortiz-Santana B."/>
            <person name="Ovrebo C."/>
            <person name="Racz N."/>
            <person name="Riley R."/>
            <person name="Savchenko A."/>
            <person name="Shiryaev A."/>
            <person name="Soop K."/>
            <person name="Spirin V."/>
            <person name="Szebenyi C."/>
            <person name="Tomsovsky M."/>
            <person name="Tulloss R.E."/>
            <person name="Uehling J."/>
            <person name="Grigoriev I.V."/>
            <person name="Vagvolgyi C."/>
            <person name="Papp T."/>
            <person name="Martin F.M."/>
            <person name="Miettinen O."/>
            <person name="Hibbett D.S."/>
            <person name="Nagy L.G."/>
        </authorList>
    </citation>
    <scope>NUCLEOTIDE SEQUENCE [LARGE SCALE GENOMIC DNA]</scope>
    <source>
        <strain evidence="1 2">HHB13444</strain>
    </source>
</reference>
<name>A0A5C3PFS5_9APHY</name>
<dbReference type="EMBL" id="ML211142">
    <property type="protein sequence ID" value="TFK87709.1"/>
    <property type="molecule type" value="Genomic_DNA"/>
</dbReference>